<organism evidence="12 13">
    <name type="scientific">Teladorsagia circumcincta</name>
    <name type="common">Brown stomach worm</name>
    <name type="synonym">Ostertagia circumcincta</name>
    <dbReference type="NCBI Taxonomy" id="45464"/>
    <lineage>
        <taxon>Eukaryota</taxon>
        <taxon>Metazoa</taxon>
        <taxon>Ecdysozoa</taxon>
        <taxon>Nematoda</taxon>
        <taxon>Chromadorea</taxon>
        <taxon>Rhabditida</taxon>
        <taxon>Rhabditina</taxon>
        <taxon>Rhabditomorpha</taxon>
        <taxon>Strongyloidea</taxon>
        <taxon>Trichostrongylidae</taxon>
        <taxon>Teladorsagia</taxon>
    </lineage>
</organism>
<dbReference type="Proteomes" id="UP000230423">
    <property type="component" value="Unassembled WGS sequence"/>
</dbReference>
<accession>A0A2G9UAY6</accession>
<evidence type="ECO:0000256" key="3">
    <source>
        <dbReference type="ARBA" id="ARBA00022679"/>
    </source>
</evidence>
<dbReference type="OrthoDB" id="529273at2759"/>
<evidence type="ECO:0000256" key="8">
    <source>
        <dbReference type="ARBA" id="ARBA00042574"/>
    </source>
</evidence>
<dbReference type="EC" id="2.4.1.255" evidence="1"/>
<evidence type="ECO:0000256" key="4">
    <source>
        <dbReference type="ARBA" id="ARBA00022729"/>
    </source>
</evidence>
<keyword evidence="3" id="KW-0808">Transferase</keyword>
<dbReference type="GO" id="GO:0097363">
    <property type="term" value="F:protein O-acetylglucosaminyltransferase activity"/>
    <property type="evidence" value="ECO:0007669"/>
    <property type="project" value="UniProtKB-EC"/>
</dbReference>
<proteinExistence type="predicted"/>
<sequence length="398" mass="46403">MADVGDMRKVAPMKRATQPSWVFQSASLLPNVPKICEKLIPEDVTSILRERFYRQADFGYVAERSNMHDICLSKDQERSSLRCSDDLRYCQAANIFFHLKSWDLKNSKRYRQDVIQRGEVGGNCAKFDAEILKENQNERGYLRSWADEFTHFESVPSFSVDDEHCDIIFERPTIVMKLDASVDVVWWDTFSGGFVDSWFGDTWKVFTDAQPVELTALAGRRVCFKNAMFPLLARQSFGLYYNTPLLKKALEDVPNISVTVVDYNGRVPFLAQLASTHNSDIFIGMHGAGLTHLLFLPDWGAIMELYNCDDRNCYKDLARLRGVKYSTWAPDKHHLIYPENDGLHPQTGDPHKKFTNYRFDPEEFVRQVKLMVEYVRRHPKFVEERRRLRRARRNMEEL</sequence>
<evidence type="ECO:0000256" key="1">
    <source>
        <dbReference type="ARBA" id="ARBA00011970"/>
    </source>
</evidence>
<gene>
    <name evidence="12" type="ORF">TELCIR_10854</name>
</gene>
<evidence type="ECO:0000313" key="13">
    <source>
        <dbReference type="Proteomes" id="UP000230423"/>
    </source>
</evidence>
<evidence type="ECO:0000259" key="11">
    <source>
        <dbReference type="Pfam" id="PF04577"/>
    </source>
</evidence>
<comment type="catalytic activity">
    <reaction evidence="10">
        <text>L-threonyl-[protein] + UDP-N-acetyl-alpha-D-glucosamine = 3-O-(N-acetyl-beta-D-glucosaminyl)-L-threonyl-[protein] + UDP + H(+)</text>
        <dbReference type="Rhea" id="RHEA:48908"/>
        <dbReference type="Rhea" id="RHEA-COMP:11060"/>
        <dbReference type="Rhea" id="RHEA-COMP:12252"/>
        <dbReference type="ChEBI" id="CHEBI:15378"/>
        <dbReference type="ChEBI" id="CHEBI:30013"/>
        <dbReference type="ChEBI" id="CHEBI:57705"/>
        <dbReference type="ChEBI" id="CHEBI:58223"/>
        <dbReference type="ChEBI" id="CHEBI:90840"/>
        <dbReference type="EC" id="2.4.1.255"/>
    </reaction>
</comment>
<evidence type="ECO:0000256" key="10">
    <source>
        <dbReference type="ARBA" id="ARBA00049432"/>
    </source>
</evidence>
<keyword evidence="2" id="KW-0328">Glycosyltransferase</keyword>
<dbReference type="GO" id="GO:0005788">
    <property type="term" value="C:endoplasmic reticulum lumen"/>
    <property type="evidence" value="ECO:0007669"/>
    <property type="project" value="TreeGrafter"/>
</dbReference>
<dbReference type="InterPro" id="IPR007657">
    <property type="entry name" value="Glycosyltransferase_61"/>
</dbReference>
<dbReference type="PANTHER" id="PTHR20961">
    <property type="entry name" value="GLYCOSYLTRANSFERASE"/>
    <property type="match status" value="1"/>
</dbReference>
<evidence type="ECO:0000256" key="2">
    <source>
        <dbReference type="ARBA" id="ARBA00022676"/>
    </source>
</evidence>
<keyword evidence="5" id="KW-0256">Endoplasmic reticulum</keyword>
<keyword evidence="4" id="KW-0732">Signal</keyword>
<evidence type="ECO:0000256" key="9">
    <source>
        <dbReference type="ARBA" id="ARBA00048317"/>
    </source>
</evidence>
<feature type="domain" description="Glycosyltransferase 61 catalytic" evidence="11">
    <location>
        <begin position="239"/>
        <end position="299"/>
    </location>
</feature>
<comment type="catalytic activity">
    <reaction evidence="9">
        <text>L-seryl-[protein] + UDP-N-acetyl-alpha-D-glucosamine = 3-O-(N-acetyl-beta-D-glucosaminyl)-L-seryl-[protein] + UDP + H(+)</text>
        <dbReference type="Rhea" id="RHEA:48904"/>
        <dbReference type="Rhea" id="RHEA-COMP:9863"/>
        <dbReference type="Rhea" id="RHEA-COMP:12251"/>
        <dbReference type="ChEBI" id="CHEBI:15378"/>
        <dbReference type="ChEBI" id="CHEBI:29999"/>
        <dbReference type="ChEBI" id="CHEBI:57705"/>
        <dbReference type="ChEBI" id="CHEBI:58223"/>
        <dbReference type="ChEBI" id="CHEBI:90838"/>
        <dbReference type="EC" id="2.4.1.255"/>
    </reaction>
</comment>
<keyword evidence="13" id="KW-1185">Reference proteome</keyword>
<evidence type="ECO:0000256" key="7">
    <source>
        <dbReference type="ARBA" id="ARBA00040944"/>
    </source>
</evidence>
<reference evidence="12 13" key="1">
    <citation type="submission" date="2015-09" db="EMBL/GenBank/DDBJ databases">
        <title>Draft genome of the parasitic nematode Teladorsagia circumcincta isolate WARC Sus (inbred).</title>
        <authorList>
            <person name="Mitreva M."/>
        </authorList>
    </citation>
    <scope>NUCLEOTIDE SEQUENCE [LARGE SCALE GENOMIC DNA]</scope>
    <source>
        <strain evidence="12 13">S</strain>
    </source>
</reference>
<dbReference type="Pfam" id="PF04577">
    <property type="entry name" value="Glyco_transf_61"/>
    <property type="match status" value="1"/>
</dbReference>
<evidence type="ECO:0000313" key="12">
    <source>
        <dbReference type="EMBL" id="PIO67399.1"/>
    </source>
</evidence>
<dbReference type="PANTHER" id="PTHR20961:SF148">
    <property type="entry name" value="EGF DOMAIN-SPECIFIC O-LINKED N-ACETYLGLUCOSAMINE TRANSFERASE"/>
    <property type="match status" value="1"/>
</dbReference>
<dbReference type="EMBL" id="KZ347623">
    <property type="protein sequence ID" value="PIO67399.1"/>
    <property type="molecule type" value="Genomic_DNA"/>
</dbReference>
<evidence type="ECO:0000256" key="6">
    <source>
        <dbReference type="ARBA" id="ARBA00023180"/>
    </source>
</evidence>
<evidence type="ECO:0000256" key="5">
    <source>
        <dbReference type="ARBA" id="ARBA00022824"/>
    </source>
</evidence>
<name>A0A2G9UAY6_TELCI</name>
<dbReference type="AlphaFoldDB" id="A0A2G9UAY6"/>
<keyword evidence="6" id="KW-0325">Glycoprotein</keyword>
<dbReference type="InterPro" id="IPR049625">
    <property type="entry name" value="Glyco_transf_61_cat"/>
</dbReference>
<protein>
    <recommendedName>
        <fullName evidence="7">EGF domain-specific O-linked N-acetylglucosamine transferase</fullName>
        <ecNumber evidence="1">2.4.1.255</ecNumber>
    </recommendedName>
    <alternativeName>
        <fullName evidence="8">Extracellular O-linked N-acetylglucosamine transferase</fullName>
    </alternativeName>
</protein>